<dbReference type="Pfam" id="PF00564">
    <property type="entry name" value="PB1"/>
    <property type="match status" value="1"/>
</dbReference>
<sequence>MEGCPYPPYTDSGNSSPRFREIEVENAVSWDETPPLVPIRVKLMCSYGGQIKPRPHDNQLSYVGGETKILVVDRNSRFQLFLIKVATLHGANSPEDICFKYQLPGEDLDSLISVTNDEDLEHMMIEYDRLHRSTAKHTARLRLFLFPVKPAMGSASALAPIELKNDRQWFMEGLDAVPMHLVPAQYQSNPLQPPPPPPPTTLVPDFLSGMMPPPAAVKPKDAAPEVVLVQPLTEDALPARSDTGKEDRQQKAGESAVSSSATEVPSQIQGINVLQLAETQPQPQPQQQQEQPALQRTGIDENLTRIYHGELNAPIVQEKLPPTTIQIPTTFWPDQRGISTANYTSMASGEQPIYLIPAPHGIYPPTAGQRYFTPVPAPISGATFPRILPAEMFGEMPAMYSLAHSQTAKFLGSQYPEGSTSSRTAVGVDAAPYASAHVAYDGGRRAVFYPSAVPAFQTLMTSVALNPEPQMANSSQLP</sequence>
<dbReference type="OrthoDB" id="1938580at2759"/>
<protein>
    <recommendedName>
        <fullName evidence="2">PB1 domain-containing protein</fullName>
    </recommendedName>
</protein>
<dbReference type="CDD" id="cd06410">
    <property type="entry name" value="PB1_UP2"/>
    <property type="match status" value="1"/>
</dbReference>
<name>A0A835R702_VANPL</name>
<dbReference type="InterPro" id="IPR000270">
    <property type="entry name" value="PB1_dom"/>
</dbReference>
<dbReference type="Gene3D" id="3.10.20.90">
    <property type="entry name" value="Phosphatidylinositol 3-kinase Catalytic Subunit, Chain A, domain 1"/>
    <property type="match status" value="1"/>
</dbReference>
<evidence type="ECO:0000313" key="3">
    <source>
        <dbReference type="EMBL" id="KAG0486680.1"/>
    </source>
</evidence>
<feature type="compositionally biased region" description="Basic and acidic residues" evidence="1">
    <location>
        <begin position="242"/>
        <end position="251"/>
    </location>
</feature>
<feature type="compositionally biased region" description="Polar residues" evidence="1">
    <location>
        <begin position="256"/>
        <end position="265"/>
    </location>
</feature>
<feature type="compositionally biased region" description="Pro residues" evidence="1">
    <location>
        <begin position="191"/>
        <end position="201"/>
    </location>
</feature>
<dbReference type="Proteomes" id="UP000639772">
    <property type="component" value="Unassembled WGS sequence"/>
</dbReference>
<dbReference type="EMBL" id="JADCNM010000004">
    <property type="protein sequence ID" value="KAG0486680.1"/>
    <property type="molecule type" value="Genomic_DNA"/>
</dbReference>
<evidence type="ECO:0000259" key="2">
    <source>
        <dbReference type="SMART" id="SM00666"/>
    </source>
</evidence>
<feature type="region of interest" description="Disordered" evidence="1">
    <location>
        <begin position="185"/>
        <end position="265"/>
    </location>
</feature>
<gene>
    <name evidence="3" type="ORF">HPP92_008775</name>
</gene>
<dbReference type="AlphaFoldDB" id="A0A835R702"/>
<accession>A0A835R702</accession>
<evidence type="ECO:0000256" key="1">
    <source>
        <dbReference type="SAM" id="MobiDB-lite"/>
    </source>
</evidence>
<dbReference type="PANTHER" id="PTHR31066">
    <property type="entry name" value="OS05G0427100 PROTEIN-RELATED"/>
    <property type="match status" value="1"/>
</dbReference>
<reference evidence="3 4" key="1">
    <citation type="journal article" date="2020" name="Nat. Food">
        <title>A phased Vanilla planifolia genome enables genetic improvement of flavour and production.</title>
        <authorList>
            <person name="Hasing T."/>
            <person name="Tang H."/>
            <person name="Brym M."/>
            <person name="Khazi F."/>
            <person name="Huang T."/>
            <person name="Chambers A.H."/>
        </authorList>
    </citation>
    <scope>NUCLEOTIDE SEQUENCE [LARGE SCALE GENOMIC DNA]</scope>
    <source>
        <tissue evidence="3">Leaf</tissue>
    </source>
</reference>
<organism evidence="3 4">
    <name type="scientific">Vanilla planifolia</name>
    <name type="common">Vanilla</name>
    <dbReference type="NCBI Taxonomy" id="51239"/>
    <lineage>
        <taxon>Eukaryota</taxon>
        <taxon>Viridiplantae</taxon>
        <taxon>Streptophyta</taxon>
        <taxon>Embryophyta</taxon>
        <taxon>Tracheophyta</taxon>
        <taxon>Spermatophyta</taxon>
        <taxon>Magnoliopsida</taxon>
        <taxon>Liliopsida</taxon>
        <taxon>Asparagales</taxon>
        <taxon>Orchidaceae</taxon>
        <taxon>Vanilloideae</taxon>
        <taxon>Vanilleae</taxon>
        <taxon>Vanilla</taxon>
    </lineage>
</organism>
<proteinExistence type="predicted"/>
<comment type="caution">
    <text evidence="3">The sequence shown here is derived from an EMBL/GenBank/DDBJ whole genome shotgun (WGS) entry which is preliminary data.</text>
</comment>
<dbReference type="SMART" id="SM00666">
    <property type="entry name" value="PB1"/>
    <property type="match status" value="1"/>
</dbReference>
<feature type="domain" description="PB1" evidence="2">
    <location>
        <begin position="55"/>
        <end position="148"/>
    </location>
</feature>
<dbReference type="SUPFAM" id="SSF54277">
    <property type="entry name" value="CAD &amp; PB1 domains"/>
    <property type="match status" value="1"/>
</dbReference>
<dbReference type="InterPro" id="IPR053198">
    <property type="entry name" value="Gynoecium_Dev_Regulator"/>
</dbReference>
<dbReference type="PANTHER" id="PTHR31066:SF85">
    <property type="entry name" value="OS02G0809100 PROTEIN"/>
    <property type="match status" value="1"/>
</dbReference>
<evidence type="ECO:0000313" key="4">
    <source>
        <dbReference type="Proteomes" id="UP000639772"/>
    </source>
</evidence>